<accession>A0A7U3NJW9</accession>
<protein>
    <submittedName>
        <fullName evidence="1">Uncharacterized protein</fullName>
    </submittedName>
</protein>
<proteinExistence type="predicted"/>
<evidence type="ECO:0000313" key="1">
    <source>
        <dbReference type="EMBL" id="QOV08353.1"/>
    </source>
</evidence>
<reference evidence="1 2" key="1">
    <citation type="submission" date="2020-10" db="EMBL/GenBank/DDBJ databases">
        <authorList>
            <person name="Kazantseva O.A."/>
            <person name="Piligrimova E.G."/>
            <person name="Shadrin A.M."/>
        </authorList>
    </citation>
    <scope>NUCLEOTIDE SEQUENCE [LARGE SCALE GENOMIC DNA]</scope>
</reference>
<dbReference type="Proteomes" id="UP000594029">
    <property type="component" value="Segment"/>
</dbReference>
<gene>
    <name evidence="1" type="ORF">Kirov_154</name>
</gene>
<keyword evidence="2" id="KW-1185">Reference proteome</keyword>
<evidence type="ECO:0000313" key="2">
    <source>
        <dbReference type="Proteomes" id="UP000594029"/>
    </source>
</evidence>
<organism evidence="1 2">
    <name type="scientific">Bacillus phage Kirov</name>
    <dbReference type="NCBI Taxonomy" id="2783539"/>
    <lineage>
        <taxon>Viruses</taxon>
        <taxon>Duplodnaviria</taxon>
        <taxon>Heunggongvirae</taxon>
        <taxon>Uroviricota</taxon>
        <taxon>Caudoviricetes</taxon>
        <taxon>Andregratiavirinae</taxon>
        <taxon>Kirovvirus</taxon>
        <taxon>Kirovvirus kirov</taxon>
    </lineage>
</organism>
<sequence>MEETWSNFNEYPHKVFASVLLLDGKIYNWKIKNSAWLTPHEVKMRYSDFDKIDRMEVKWTSFTVNNTFEHNLAFRHHAREWFKQFEISEHKIGVAPYGEDE</sequence>
<dbReference type="EMBL" id="MW084976">
    <property type="protein sequence ID" value="QOV08353.1"/>
    <property type="molecule type" value="Genomic_DNA"/>
</dbReference>
<name>A0A7U3NJW9_9CAUD</name>